<reference evidence="1" key="2">
    <citation type="journal article" date="2023" name="IMA Fungus">
        <title>Comparative genomic study of the Penicillium genus elucidates a diverse pangenome and 15 lateral gene transfer events.</title>
        <authorList>
            <person name="Petersen C."/>
            <person name="Sorensen T."/>
            <person name="Nielsen M.R."/>
            <person name="Sondergaard T.E."/>
            <person name="Sorensen J.L."/>
            <person name="Fitzpatrick D.A."/>
            <person name="Frisvad J.C."/>
            <person name="Nielsen K.L."/>
        </authorList>
    </citation>
    <scope>NUCLEOTIDE SEQUENCE</scope>
    <source>
        <strain evidence="1">IBT 34128</strain>
    </source>
</reference>
<name>A0A9W9G5S0_9EURO</name>
<dbReference type="GeneID" id="81391197"/>
<evidence type="ECO:0000313" key="2">
    <source>
        <dbReference type="Proteomes" id="UP001141434"/>
    </source>
</evidence>
<evidence type="ECO:0000313" key="1">
    <source>
        <dbReference type="EMBL" id="KAJ5111817.1"/>
    </source>
</evidence>
<protein>
    <submittedName>
        <fullName evidence="1">Uncharacterized protein</fullName>
    </submittedName>
</protein>
<dbReference type="EMBL" id="JAPMSZ010000002">
    <property type="protein sequence ID" value="KAJ5111817.1"/>
    <property type="molecule type" value="Genomic_DNA"/>
</dbReference>
<dbReference type="Proteomes" id="UP001141434">
    <property type="component" value="Unassembled WGS sequence"/>
</dbReference>
<reference evidence="1" key="1">
    <citation type="submission" date="2022-11" db="EMBL/GenBank/DDBJ databases">
        <authorList>
            <person name="Petersen C."/>
        </authorList>
    </citation>
    <scope>NUCLEOTIDE SEQUENCE</scope>
    <source>
        <strain evidence="1">IBT 34128</strain>
    </source>
</reference>
<comment type="caution">
    <text evidence="1">The sequence shown here is derived from an EMBL/GenBank/DDBJ whole genome shotgun (WGS) entry which is preliminary data.</text>
</comment>
<gene>
    <name evidence="1" type="ORF">NUU61_001447</name>
</gene>
<keyword evidence="2" id="KW-1185">Reference proteome</keyword>
<organism evidence="1 2">
    <name type="scientific">Penicillium alfredii</name>
    <dbReference type="NCBI Taxonomy" id="1506179"/>
    <lineage>
        <taxon>Eukaryota</taxon>
        <taxon>Fungi</taxon>
        <taxon>Dikarya</taxon>
        <taxon>Ascomycota</taxon>
        <taxon>Pezizomycotina</taxon>
        <taxon>Eurotiomycetes</taxon>
        <taxon>Eurotiomycetidae</taxon>
        <taxon>Eurotiales</taxon>
        <taxon>Aspergillaceae</taxon>
        <taxon>Penicillium</taxon>
    </lineage>
</organism>
<sequence length="120" mass="13284">MSSDSDNNYISFFDQATEFLVFAEWAFGPDGLLVLQALAFGDFSLDERYPGQQFLVRRKDLLENCSGDASERLFDDLPSCLPFCPVSMTDPLTWDGVSLDGPRLITACPGGSLIESPYEI</sequence>
<proteinExistence type="predicted"/>
<dbReference type="OrthoDB" id="1720422at2759"/>
<dbReference type="AlphaFoldDB" id="A0A9W9G5S0"/>
<accession>A0A9W9G5S0</accession>
<dbReference type="RefSeq" id="XP_056515296.1">
    <property type="nucleotide sequence ID" value="XM_056652029.1"/>
</dbReference>